<evidence type="ECO:0000313" key="3">
    <source>
        <dbReference type="Proteomes" id="UP000509684"/>
    </source>
</evidence>
<dbReference type="SMART" id="SM00260">
    <property type="entry name" value="CheW"/>
    <property type="match status" value="1"/>
</dbReference>
<dbReference type="Pfam" id="PF01584">
    <property type="entry name" value="CheW"/>
    <property type="match status" value="1"/>
</dbReference>
<dbReference type="KEGG" id="acog:HWD57_22100"/>
<dbReference type="InterPro" id="IPR002545">
    <property type="entry name" value="CheW-lke_dom"/>
</dbReference>
<gene>
    <name evidence="2" type="ORF">HWD57_22100</name>
</gene>
<evidence type="ECO:0000259" key="1">
    <source>
        <dbReference type="PROSITE" id="PS50851"/>
    </source>
</evidence>
<dbReference type="PROSITE" id="PS50851">
    <property type="entry name" value="CHEW"/>
    <property type="match status" value="1"/>
</dbReference>
<dbReference type="PANTHER" id="PTHR22617">
    <property type="entry name" value="CHEMOTAXIS SENSOR HISTIDINE KINASE-RELATED"/>
    <property type="match status" value="1"/>
</dbReference>
<evidence type="ECO:0000313" key="2">
    <source>
        <dbReference type="EMBL" id="QLH52169.1"/>
    </source>
</evidence>
<proteinExistence type="predicted"/>
<dbReference type="AlphaFoldDB" id="A0A7D5NHL0"/>
<sequence length="195" mass="20729">MTQITQSRPTGNAGNAIAKRTASALQALQAAADSPPQYLTFLLGGEMFAIGILNVKEIIEYGQLTEIPMMPAFIRGVINLRGAVVPVIDLAARFGKTQSLIGKRSCIVIVEVRENDLRHDIGLLVDAVSEVIEIPASDIEPPPSFGARIRADFIHGMGKVAGKFVILLNIIKVLSVDEIAMLAQVAGGEIGATKT</sequence>
<dbReference type="Gene3D" id="2.30.30.40">
    <property type="entry name" value="SH3 Domains"/>
    <property type="match status" value="1"/>
</dbReference>
<protein>
    <submittedName>
        <fullName evidence="2">Chemotaxis protein CheW</fullName>
    </submittedName>
</protein>
<dbReference type="GO" id="GO:0005829">
    <property type="term" value="C:cytosol"/>
    <property type="evidence" value="ECO:0007669"/>
    <property type="project" value="TreeGrafter"/>
</dbReference>
<organism evidence="2 3">
    <name type="scientific">Candidatus Accumulibacter cognatus</name>
    <dbReference type="NCBI Taxonomy" id="2954383"/>
    <lineage>
        <taxon>Bacteria</taxon>
        <taxon>Pseudomonadati</taxon>
        <taxon>Pseudomonadota</taxon>
        <taxon>Betaproteobacteria</taxon>
        <taxon>Candidatus Accumulibacter</taxon>
    </lineage>
</organism>
<feature type="domain" description="CheW-like" evidence="1">
    <location>
        <begin position="35"/>
        <end position="179"/>
    </location>
</feature>
<dbReference type="Proteomes" id="UP000509684">
    <property type="component" value="Chromosome"/>
</dbReference>
<dbReference type="Gene3D" id="2.40.50.180">
    <property type="entry name" value="CheA-289, Domain 4"/>
    <property type="match status" value="1"/>
</dbReference>
<dbReference type="GO" id="GO:0006935">
    <property type="term" value="P:chemotaxis"/>
    <property type="evidence" value="ECO:0007669"/>
    <property type="project" value="InterPro"/>
</dbReference>
<dbReference type="InterPro" id="IPR039315">
    <property type="entry name" value="CheW"/>
</dbReference>
<reference evidence="2 3" key="1">
    <citation type="journal article" date="2019" name="Microbiome">
        <title>Annotated bacterial chromosomes from frame-shift-corrected long-read metagenomic data.</title>
        <authorList>
            <person name="Arumugam K."/>
            <person name="Bagci C."/>
            <person name="Bessarab I."/>
            <person name="Beier S."/>
            <person name="Buchfink B."/>
            <person name="Gorska A."/>
            <person name="Qiu G."/>
            <person name="Huson D.H."/>
            <person name="Williams R.B.H."/>
        </authorList>
    </citation>
    <scope>NUCLEOTIDE SEQUENCE [LARGE SCALE GENOMIC DNA]</scope>
    <source>
        <strain evidence="2">SSA1</strain>
    </source>
</reference>
<dbReference type="SUPFAM" id="SSF50341">
    <property type="entry name" value="CheW-like"/>
    <property type="match status" value="1"/>
</dbReference>
<name>A0A7D5NHL0_9PROT</name>
<dbReference type="CDD" id="cd00732">
    <property type="entry name" value="CheW"/>
    <property type="match status" value="1"/>
</dbReference>
<accession>A0A7D5NHL0</accession>
<dbReference type="PANTHER" id="PTHR22617:SF41">
    <property type="entry name" value="CHEMOTAXIS SIGNAL TRANSDUCTION SYSTEM ADAPTOR PROTEIN CHEW"/>
    <property type="match status" value="1"/>
</dbReference>
<dbReference type="InterPro" id="IPR036061">
    <property type="entry name" value="CheW-like_dom_sf"/>
</dbReference>
<dbReference type="GO" id="GO:0007165">
    <property type="term" value="P:signal transduction"/>
    <property type="evidence" value="ECO:0007669"/>
    <property type="project" value="InterPro"/>
</dbReference>
<dbReference type="EMBL" id="CP058708">
    <property type="protein sequence ID" value="QLH52169.1"/>
    <property type="molecule type" value="Genomic_DNA"/>
</dbReference>